<dbReference type="OrthoDB" id="2507686at2"/>
<dbReference type="PANTHER" id="PTHR30061:SF50">
    <property type="entry name" value="MALTOSE_MALTODEXTRIN-BINDING PERIPLASMIC PROTEIN"/>
    <property type="match status" value="1"/>
</dbReference>
<keyword evidence="3 4" id="KW-0732">Signal</keyword>
<sequence>MNRRLIAAVGTAAVLVSVAACSSSSTSSTGSSSPSSYAGKTLTVWFMSGSNTPKWTAQVQADFEKAYPGAKLNIQVQQWNGIGQKVTTALSENTPPDVLEMGNTQTAGYAATGGLMDLTSVKSELGGDKWAPNLNNSAVFNGKQYAAPWYFTNRVVIYNKKLWTAAGLTSAPQTLTDFYADLTKLNATKGVSQALYMPGEEWYTYFGMLLGQGGKIAVQQNGKWVGNLESPEAKAAMAVYAKLQGFSKAPKDKDEATPQQSTVFSKGDVGAEIGLSWEAPAPTAIPADQIGYFPLPSDTAGKPMPVFLGGSNLAIAQNSQNKDLAVGFLKIALDDKNEGEFASEAGIVPNNPALNSLANTPFAQAALPAAGQGDTTPNLPQWAAVENTPNPIKQFMTDVLEGKDYATAAKTADDEITKRLNAQQ</sequence>
<dbReference type="GO" id="GO:0055052">
    <property type="term" value="C:ATP-binding cassette (ABC) transporter complex, substrate-binding subunit-containing"/>
    <property type="evidence" value="ECO:0007669"/>
    <property type="project" value="TreeGrafter"/>
</dbReference>
<dbReference type="RefSeq" id="WP_042456119.1">
    <property type="nucleotide sequence ID" value="NZ_BBPN01000040.1"/>
</dbReference>
<gene>
    <name evidence="5" type="ORF">SAMN05414137_101480</name>
</gene>
<dbReference type="Proteomes" id="UP000183015">
    <property type="component" value="Unassembled WGS sequence"/>
</dbReference>
<comment type="similarity">
    <text evidence="1">Belongs to the bacterial solute-binding protein 1 family.</text>
</comment>
<evidence type="ECO:0000256" key="2">
    <source>
        <dbReference type="ARBA" id="ARBA00022448"/>
    </source>
</evidence>
<feature type="chain" id="PRO_5038654491" evidence="4">
    <location>
        <begin position="23"/>
        <end position="424"/>
    </location>
</feature>
<keyword evidence="6" id="KW-1185">Reference proteome</keyword>
<dbReference type="InterPro" id="IPR006059">
    <property type="entry name" value="SBP"/>
</dbReference>
<dbReference type="Pfam" id="PF01547">
    <property type="entry name" value="SBP_bac_1"/>
    <property type="match status" value="1"/>
</dbReference>
<dbReference type="AlphaFoldDB" id="A0A1H7G1Y5"/>
<name>A0A1H7G1Y5_STRJI</name>
<evidence type="ECO:0000256" key="4">
    <source>
        <dbReference type="SAM" id="SignalP"/>
    </source>
</evidence>
<evidence type="ECO:0000313" key="5">
    <source>
        <dbReference type="EMBL" id="SEK31537.1"/>
    </source>
</evidence>
<dbReference type="PANTHER" id="PTHR30061">
    <property type="entry name" value="MALTOSE-BINDING PERIPLASMIC PROTEIN"/>
    <property type="match status" value="1"/>
</dbReference>
<organism evidence="5 6">
    <name type="scientific">Streptacidiphilus jiangxiensis</name>
    <dbReference type="NCBI Taxonomy" id="235985"/>
    <lineage>
        <taxon>Bacteria</taxon>
        <taxon>Bacillati</taxon>
        <taxon>Actinomycetota</taxon>
        <taxon>Actinomycetes</taxon>
        <taxon>Kitasatosporales</taxon>
        <taxon>Streptomycetaceae</taxon>
        <taxon>Streptacidiphilus</taxon>
    </lineage>
</organism>
<evidence type="ECO:0000256" key="1">
    <source>
        <dbReference type="ARBA" id="ARBA00008520"/>
    </source>
</evidence>
<dbReference type="Gene3D" id="3.40.190.10">
    <property type="entry name" value="Periplasmic binding protein-like II"/>
    <property type="match status" value="2"/>
</dbReference>
<evidence type="ECO:0000256" key="3">
    <source>
        <dbReference type="ARBA" id="ARBA00022729"/>
    </source>
</evidence>
<dbReference type="eggNOG" id="COG2182">
    <property type="taxonomic scope" value="Bacteria"/>
</dbReference>
<dbReference type="GO" id="GO:1901982">
    <property type="term" value="F:maltose binding"/>
    <property type="evidence" value="ECO:0007669"/>
    <property type="project" value="TreeGrafter"/>
</dbReference>
<reference evidence="6" key="1">
    <citation type="submission" date="2016-10" db="EMBL/GenBank/DDBJ databases">
        <authorList>
            <person name="Varghese N."/>
        </authorList>
    </citation>
    <scope>NUCLEOTIDE SEQUENCE [LARGE SCALE GENOMIC DNA]</scope>
    <source>
        <strain evidence="6">DSM 45096 / BCRC 16803 / CGMCC 4.1857 / CIP 109030 / JCM 12277 / KCTC 19219 / NBRC 100920 / 33214</strain>
    </source>
</reference>
<accession>A0A1H7G1Y5</accession>
<keyword evidence="2" id="KW-0813">Transport</keyword>
<dbReference type="GO" id="GO:0015768">
    <property type="term" value="P:maltose transport"/>
    <property type="evidence" value="ECO:0007669"/>
    <property type="project" value="TreeGrafter"/>
</dbReference>
<dbReference type="STRING" id="235985.SAMN05414137_101480"/>
<evidence type="ECO:0000313" key="6">
    <source>
        <dbReference type="Proteomes" id="UP000183015"/>
    </source>
</evidence>
<dbReference type="GO" id="GO:0042956">
    <property type="term" value="P:maltodextrin transmembrane transport"/>
    <property type="evidence" value="ECO:0007669"/>
    <property type="project" value="TreeGrafter"/>
</dbReference>
<protein>
    <submittedName>
        <fullName evidence="5">N,N'-diacetylchitobiose transport system substrate-binding protein</fullName>
    </submittedName>
</protein>
<feature type="signal peptide" evidence="4">
    <location>
        <begin position="1"/>
        <end position="22"/>
    </location>
</feature>
<dbReference type="EMBL" id="FOAZ01000001">
    <property type="protein sequence ID" value="SEK31537.1"/>
    <property type="molecule type" value="Genomic_DNA"/>
</dbReference>
<dbReference type="PROSITE" id="PS51257">
    <property type="entry name" value="PROKAR_LIPOPROTEIN"/>
    <property type="match status" value="1"/>
</dbReference>
<proteinExistence type="inferred from homology"/>
<dbReference type="SUPFAM" id="SSF53850">
    <property type="entry name" value="Periplasmic binding protein-like II"/>
    <property type="match status" value="1"/>
</dbReference>